<feature type="transmembrane region" description="Helical" evidence="1">
    <location>
        <begin position="237"/>
        <end position="254"/>
    </location>
</feature>
<feature type="transmembrane region" description="Helical" evidence="1">
    <location>
        <begin position="260"/>
        <end position="280"/>
    </location>
</feature>
<keyword evidence="1" id="KW-0812">Transmembrane</keyword>
<organism evidence="2 3">
    <name type="scientific">Mycena pura</name>
    <dbReference type="NCBI Taxonomy" id="153505"/>
    <lineage>
        <taxon>Eukaryota</taxon>
        <taxon>Fungi</taxon>
        <taxon>Dikarya</taxon>
        <taxon>Basidiomycota</taxon>
        <taxon>Agaricomycotina</taxon>
        <taxon>Agaricomycetes</taxon>
        <taxon>Agaricomycetidae</taxon>
        <taxon>Agaricales</taxon>
        <taxon>Marasmiineae</taxon>
        <taxon>Mycenaceae</taxon>
        <taxon>Mycena</taxon>
    </lineage>
</organism>
<gene>
    <name evidence="2" type="ORF">GGX14DRAFT_655526</name>
</gene>
<dbReference type="AlphaFoldDB" id="A0AAD6V5S3"/>
<proteinExistence type="predicted"/>
<sequence>MASLQASTDHPDDERTPASPLLRKVHVQHELMLPSRTPWRAFLLSEIDPEHATGPLAAFCFMTGFIDAISFTAVFVWCGFQTGNFAQATLACARIATTGEFVFLLADQQAAISLMAFNAGAFLGRIGDRVGPHTRAWLAGGTCAQAAATLLAGACIQMSGQESVSPARGTPVWTDGWTTVGLALMAWSLGLQAIIGKRLNTHFSTTVVLTALWVELVTDPLLFRVRGGRVASRDHRMLALAALFVGALLARLMLSQVGAAVALGFAAGVRLIIAAAWLFVHEKGKGYLRLWDD</sequence>
<keyword evidence="1" id="KW-0472">Membrane</keyword>
<comment type="caution">
    <text evidence="2">The sequence shown here is derived from an EMBL/GenBank/DDBJ whole genome shotgun (WGS) entry which is preliminary data.</text>
</comment>
<name>A0AAD6V5S3_9AGAR</name>
<dbReference type="EMBL" id="JARJCW010000058">
    <property type="protein sequence ID" value="KAJ7201611.1"/>
    <property type="molecule type" value="Genomic_DNA"/>
</dbReference>
<dbReference type="Proteomes" id="UP001219525">
    <property type="component" value="Unassembled WGS sequence"/>
</dbReference>
<protein>
    <recommendedName>
        <fullName evidence="4">DUF1275 domain protein</fullName>
    </recommendedName>
</protein>
<keyword evidence="3" id="KW-1185">Reference proteome</keyword>
<evidence type="ECO:0000256" key="1">
    <source>
        <dbReference type="SAM" id="Phobius"/>
    </source>
</evidence>
<evidence type="ECO:0008006" key="4">
    <source>
        <dbReference type="Google" id="ProtNLM"/>
    </source>
</evidence>
<keyword evidence="1" id="KW-1133">Transmembrane helix</keyword>
<dbReference type="InterPro" id="IPR010699">
    <property type="entry name" value="DUF1275"/>
</dbReference>
<feature type="transmembrane region" description="Helical" evidence="1">
    <location>
        <begin position="177"/>
        <end position="195"/>
    </location>
</feature>
<dbReference type="PANTHER" id="PTHR37488">
    <property type="entry name" value="DUF1275 DOMAIN-CONTAINING PROTEIN"/>
    <property type="match status" value="1"/>
</dbReference>
<dbReference type="Pfam" id="PF06912">
    <property type="entry name" value="DUF1275"/>
    <property type="match status" value="1"/>
</dbReference>
<feature type="non-terminal residue" evidence="2">
    <location>
        <position position="293"/>
    </location>
</feature>
<dbReference type="PANTHER" id="PTHR37488:SF2">
    <property type="entry name" value="DUF1275 DOMAIN-CONTAINING PROTEIN"/>
    <property type="match status" value="1"/>
</dbReference>
<evidence type="ECO:0000313" key="2">
    <source>
        <dbReference type="EMBL" id="KAJ7201611.1"/>
    </source>
</evidence>
<feature type="transmembrane region" description="Helical" evidence="1">
    <location>
        <begin position="56"/>
        <end position="80"/>
    </location>
</feature>
<evidence type="ECO:0000313" key="3">
    <source>
        <dbReference type="Proteomes" id="UP001219525"/>
    </source>
</evidence>
<feature type="transmembrane region" description="Helical" evidence="1">
    <location>
        <begin position="136"/>
        <end position="156"/>
    </location>
</feature>
<reference evidence="2" key="1">
    <citation type="submission" date="2023-03" db="EMBL/GenBank/DDBJ databases">
        <title>Massive genome expansion in bonnet fungi (Mycena s.s.) driven by repeated elements and novel gene families across ecological guilds.</title>
        <authorList>
            <consortium name="Lawrence Berkeley National Laboratory"/>
            <person name="Harder C.B."/>
            <person name="Miyauchi S."/>
            <person name="Viragh M."/>
            <person name="Kuo A."/>
            <person name="Thoen E."/>
            <person name="Andreopoulos B."/>
            <person name="Lu D."/>
            <person name="Skrede I."/>
            <person name="Drula E."/>
            <person name="Henrissat B."/>
            <person name="Morin E."/>
            <person name="Kohler A."/>
            <person name="Barry K."/>
            <person name="LaButti K."/>
            <person name="Morin E."/>
            <person name="Salamov A."/>
            <person name="Lipzen A."/>
            <person name="Mereny Z."/>
            <person name="Hegedus B."/>
            <person name="Baldrian P."/>
            <person name="Stursova M."/>
            <person name="Weitz H."/>
            <person name="Taylor A."/>
            <person name="Grigoriev I.V."/>
            <person name="Nagy L.G."/>
            <person name="Martin F."/>
            <person name="Kauserud H."/>
        </authorList>
    </citation>
    <scope>NUCLEOTIDE SEQUENCE</scope>
    <source>
        <strain evidence="2">9144</strain>
    </source>
</reference>
<accession>A0AAD6V5S3</accession>